<organism evidence="2 3">
    <name type="scientific">Maribacter arenosus</name>
    <dbReference type="NCBI Taxonomy" id="1854708"/>
    <lineage>
        <taxon>Bacteria</taxon>
        <taxon>Pseudomonadati</taxon>
        <taxon>Bacteroidota</taxon>
        <taxon>Flavobacteriia</taxon>
        <taxon>Flavobacteriales</taxon>
        <taxon>Flavobacteriaceae</taxon>
        <taxon>Maribacter</taxon>
    </lineage>
</organism>
<sequence>MVWVYAISSLDFNYIYVRMSVNVSERLKRHNNRRERTTRPYAPYKLIYKEECENRIEARKREKYWKSGIGKEKLRELRNEE</sequence>
<keyword evidence="3" id="KW-1185">Reference proteome</keyword>
<proteinExistence type="predicted"/>
<dbReference type="Gene3D" id="3.40.1440.10">
    <property type="entry name" value="GIY-YIG endonuclease"/>
    <property type="match status" value="1"/>
</dbReference>
<dbReference type="SUPFAM" id="SSF82771">
    <property type="entry name" value="GIY-YIG endonuclease"/>
    <property type="match status" value="1"/>
</dbReference>
<feature type="domain" description="GIY-YIG" evidence="1">
    <location>
        <begin position="1"/>
        <end position="75"/>
    </location>
</feature>
<comment type="caution">
    <text evidence="2">The sequence shown here is derived from an EMBL/GenBank/DDBJ whole genome shotgun (WGS) entry which is preliminary data.</text>
</comment>
<name>A0ABR7VDA4_9FLAO</name>
<dbReference type="InterPro" id="IPR035901">
    <property type="entry name" value="GIY-YIG_endonuc_sf"/>
</dbReference>
<dbReference type="Pfam" id="PF01541">
    <property type="entry name" value="GIY-YIG"/>
    <property type="match status" value="1"/>
</dbReference>
<dbReference type="EMBL" id="JABTCG010000002">
    <property type="protein sequence ID" value="MBD0850258.1"/>
    <property type="molecule type" value="Genomic_DNA"/>
</dbReference>
<evidence type="ECO:0000259" key="1">
    <source>
        <dbReference type="PROSITE" id="PS50164"/>
    </source>
</evidence>
<dbReference type="Proteomes" id="UP000598350">
    <property type="component" value="Unassembled WGS sequence"/>
</dbReference>
<dbReference type="InterPro" id="IPR000305">
    <property type="entry name" value="GIY-YIG_endonuc"/>
</dbReference>
<accession>A0ABR7VDA4</accession>
<evidence type="ECO:0000313" key="3">
    <source>
        <dbReference type="Proteomes" id="UP000598350"/>
    </source>
</evidence>
<reference evidence="2 3" key="1">
    <citation type="submission" date="2020-05" db="EMBL/GenBank/DDBJ databases">
        <title>The draft genome sequence of Maribacter arenosus CAU 1321.</title>
        <authorList>
            <person name="Mu L."/>
        </authorList>
    </citation>
    <scope>NUCLEOTIDE SEQUENCE [LARGE SCALE GENOMIC DNA]</scope>
    <source>
        <strain evidence="2 3">CAU 1321</strain>
    </source>
</reference>
<dbReference type="PROSITE" id="PS50164">
    <property type="entry name" value="GIY_YIG"/>
    <property type="match status" value="1"/>
</dbReference>
<evidence type="ECO:0000313" key="2">
    <source>
        <dbReference type="EMBL" id="MBD0850258.1"/>
    </source>
</evidence>
<dbReference type="RefSeq" id="WP_188313395.1">
    <property type="nucleotide sequence ID" value="NZ_JABTCG010000002.1"/>
</dbReference>
<gene>
    <name evidence="2" type="ORF">HPE63_06215</name>
</gene>
<protein>
    <submittedName>
        <fullName evidence="2">GIY-YIG nuclease family protein</fullName>
    </submittedName>
</protein>